<keyword evidence="4" id="KW-1185">Reference proteome</keyword>
<evidence type="ECO:0000256" key="2">
    <source>
        <dbReference type="SAM" id="Phobius"/>
    </source>
</evidence>
<dbReference type="AlphaFoldDB" id="A0A402A4A4"/>
<feature type="region of interest" description="Disordered" evidence="1">
    <location>
        <begin position="1"/>
        <end position="54"/>
    </location>
</feature>
<evidence type="ECO:0008006" key="5">
    <source>
        <dbReference type="Google" id="ProtNLM"/>
    </source>
</evidence>
<accession>A0A402A4A4</accession>
<evidence type="ECO:0000313" key="4">
    <source>
        <dbReference type="Proteomes" id="UP000287352"/>
    </source>
</evidence>
<gene>
    <name evidence="3" type="ORF">KTT_38010</name>
</gene>
<name>A0A402A4A4_9CHLR</name>
<reference evidence="4" key="1">
    <citation type="submission" date="2018-12" db="EMBL/GenBank/DDBJ databases">
        <title>Tengunoibacter tsumagoiensis gen. nov., sp. nov., Dictyobacter kobayashii sp. nov., D. alpinus sp. nov., and D. joshuensis sp. nov. and description of Dictyobacteraceae fam. nov. within the order Ktedonobacterales isolated from Tengu-no-mugimeshi.</title>
        <authorList>
            <person name="Wang C.M."/>
            <person name="Zheng Y."/>
            <person name="Sakai Y."/>
            <person name="Toyoda A."/>
            <person name="Minakuchi Y."/>
            <person name="Abe K."/>
            <person name="Yokota A."/>
            <person name="Yabe S."/>
        </authorList>
    </citation>
    <scope>NUCLEOTIDE SEQUENCE [LARGE SCALE GENOMIC DNA]</scope>
    <source>
        <strain evidence="4">Uno3</strain>
    </source>
</reference>
<feature type="region of interest" description="Disordered" evidence="1">
    <location>
        <begin position="353"/>
        <end position="390"/>
    </location>
</feature>
<organism evidence="3 4">
    <name type="scientific">Tengunoibacter tsumagoiensis</name>
    <dbReference type="NCBI Taxonomy" id="2014871"/>
    <lineage>
        <taxon>Bacteria</taxon>
        <taxon>Bacillati</taxon>
        <taxon>Chloroflexota</taxon>
        <taxon>Ktedonobacteria</taxon>
        <taxon>Ktedonobacterales</taxon>
        <taxon>Dictyobacteraceae</taxon>
        <taxon>Tengunoibacter</taxon>
    </lineage>
</organism>
<feature type="compositionally biased region" description="Low complexity" evidence="1">
    <location>
        <begin position="353"/>
        <end position="362"/>
    </location>
</feature>
<dbReference type="OrthoDB" id="149291at2"/>
<evidence type="ECO:0000256" key="1">
    <source>
        <dbReference type="SAM" id="MobiDB-lite"/>
    </source>
</evidence>
<feature type="compositionally biased region" description="Pro residues" evidence="1">
    <location>
        <begin position="36"/>
        <end position="50"/>
    </location>
</feature>
<comment type="caution">
    <text evidence="3">The sequence shown here is derived from an EMBL/GenBank/DDBJ whole genome shotgun (WGS) entry which is preliminary data.</text>
</comment>
<sequence>MSERTPEEVQPSLATETTLPLTTPLPREELPETGIPQPPTTTKPVWPPPPRTRKSTRLSTILKVIVLVLALLLVIGGFSFITYSTTTQFRSSITSSLAAEVKATSSVQKTAQAQAQSTANALNTAQTNIEATATAQSDTVAQATAAVDNATATASALGDLYTNSTNGTPLFDDPLSDNTGAGKWDEGAPSTNTGCTFSTTDVMYHVSEATQGYLQPCVAQATRFSSFAYQARLTINKGNPGQAGLLFRIDSTNKNYYFFHIGSDGSYALDLYQNANPNTLIKGRNSAITIGMGQSNTLAVIANSNRINLYANGTYLDSVNDSTFSAGKIGLGVINQGTPIDVSCSDAQVWSLQSSDPSLSSPTPDPFASPTPSASASADATGTTKAKTGQ</sequence>
<dbReference type="Gene3D" id="2.60.120.560">
    <property type="entry name" value="Exo-inulinase, domain 1"/>
    <property type="match status" value="1"/>
</dbReference>
<keyword evidence="2" id="KW-1133">Transmembrane helix</keyword>
<feature type="compositionally biased region" description="Low complexity" evidence="1">
    <location>
        <begin position="370"/>
        <end position="390"/>
    </location>
</feature>
<keyword evidence="2" id="KW-0812">Transmembrane</keyword>
<dbReference type="SUPFAM" id="SSF49899">
    <property type="entry name" value="Concanavalin A-like lectins/glucanases"/>
    <property type="match status" value="1"/>
</dbReference>
<dbReference type="EMBL" id="BIFR01000001">
    <property type="protein sequence ID" value="GCE13942.1"/>
    <property type="molecule type" value="Genomic_DNA"/>
</dbReference>
<keyword evidence="2" id="KW-0472">Membrane</keyword>
<dbReference type="Proteomes" id="UP000287352">
    <property type="component" value="Unassembled WGS sequence"/>
</dbReference>
<dbReference type="InterPro" id="IPR013320">
    <property type="entry name" value="ConA-like_dom_sf"/>
</dbReference>
<protein>
    <recommendedName>
        <fullName evidence="5">3-keto-disaccharide hydrolase domain-containing protein</fullName>
    </recommendedName>
</protein>
<feature type="transmembrane region" description="Helical" evidence="2">
    <location>
        <begin position="61"/>
        <end position="83"/>
    </location>
</feature>
<dbReference type="RefSeq" id="WP_126581427.1">
    <property type="nucleotide sequence ID" value="NZ_BIFR01000001.1"/>
</dbReference>
<feature type="compositionally biased region" description="Low complexity" evidence="1">
    <location>
        <begin position="15"/>
        <end position="25"/>
    </location>
</feature>
<evidence type="ECO:0000313" key="3">
    <source>
        <dbReference type="EMBL" id="GCE13942.1"/>
    </source>
</evidence>
<proteinExistence type="predicted"/>